<accession>A0A845PXI9</accession>
<name>A0A845PXI9_9FLAO</name>
<proteinExistence type="predicted"/>
<feature type="chain" id="PRO_5032554600" evidence="1">
    <location>
        <begin position="21"/>
        <end position="682"/>
    </location>
</feature>
<dbReference type="PANTHER" id="PTHR11851">
    <property type="entry name" value="METALLOPROTEASE"/>
    <property type="match status" value="1"/>
</dbReference>
<protein>
    <submittedName>
        <fullName evidence="4">Insulinase family protein</fullName>
    </submittedName>
</protein>
<organism evidence="4 5">
    <name type="scientific">Elizabethkingia argenteiflava</name>
    <dbReference type="NCBI Taxonomy" id="2681556"/>
    <lineage>
        <taxon>Bacteria</taxon>
        <taxon>Pseudomonadati</taxon>
        <taxon>Bacteroidota</taxon>
        <taxon>Flavobacteriia</taxon>
        <taxon>Flavobacteriales</taxon>
        <taxon>Weeksellaceae</taxon>
        <taxon>Elizabethkingia</taxon>
    </lineage>
</organism>
<dbReference type="InterPro" id="IPR011249">
    <property type="entry name" value="Metalloenz_LuxS/M16"/>
</dbReference>
<gene>
    <name evidence="4" type="ORF">GNY06_06630</name>
</gene>
<evidence type="ECO:0000313" key="5">
    <source>
        <dbReference type="Proteomes" id="UP000553459"/>
    </source>
</evidence>
<dbReference type="Gene3D" id="3.30.830.10">
    <property type="entry name" value="Metalloenzyme, LuxS/M16 peptidase-like"/>
    <property type="match status" value="2"/>
</dbReference>
<feature type="domain" description="Peptidase M16 N-terminal" evidence="2">
    <location>
        <begin position="53"/>
        <end position="183"/>
    </location>
</feature>
<evidence type="ECO:0000313" key="4">
    <source>
        <dbReference type="EMBL" id="NAW51058.1"/>
    </source>
</evidence>
<dbReference type="InterPro" id="IPR050361">
    <property type="entry name" value="MPP/UQCRC_Complex"/>
</dbReference>
<dbReference type="Pfam" id="PF00675">
    <property type="entry name" value="Peptidase_M16"/>
    <property type="match status" value="1"/>
</dbReference>
<evidence type="ECO:0000259" key="2">
    <source>
        <dbReference type="Pfam" id="PF00675"/>
    </source>
</evidence>
<keyword evidence="5" id="KW-1185">Reference proteome</keyword>
<evidence type="ECO:0000256" key="1">
    <source>
        <dbReference type="SAM" id="SignalP"/>
    </source>
</evidence>
<feature type="domain" description="Peptidase M16 C-terminal" evidence="3">
    <location>
        <begin position="199"/>
        <end position="376"/>
    </location>
</feature>
<dbReference type="EMBL" id="JAAABJ010000503">
    <property type="protein sequence ID" value="NAW51058.1"/>
    <property type="molecule type" value="Genomic_DNA"/>
</dbReference>
<dbReference type="AlphaFoldDB" id="A0A845PXI9"/>
<evidence type="ECO:0000259" key="3">
    <source>
        <dbReference type="Pfam" id="PF05193"/>
    </source>
</evidence>
<reference evidence="4 5" key="1">
    <citation type="submission" date="2019-11" db="EMBL/GenBank/DDBJ databases">
        <title>Characterization of Elizabethkingia argenteiflava sp. nov., isolated from inner surface of Soybean Pods.</title>
        <authorList>
            <person name="Mo S."/>
        </authorList>
    </citation>
    <scope>NUCLEOTIDE SEQUENCE [LARGE SCALE GENOMIC DNA]</scope>
    <source>
        <strain evidence="4 5">YB22</strain>
    </source>
</reference>
<comment type="caution">
    <text evidence="4">The sequence shown here is derived from an EMBL/GenBank/DDBJ whole genome shotgun (WGS) entry which is preliminary data.</text>
</comment>
<dbReference type="Pfam" id="PF05193">
    <property type="entry name" value="Peptidase_M16_C"/>
    <property type="match status" value="1"/>
</dbReference>
<keyword evidence="1" id="KW-0732">Signal</keyword>
<feature type="signal peptide" evidence="1">
    <location>
        <begin position="1"/>
        <end position="20"/>
    </location>
</feature>
<dbReference type="RefSeq" id="WP_166519345.1">
    <property type="nucleotide sequence ID" value="NZ_JAAABJ010000503.1"/>
</dbReference>
<dbReference type="Proteomes" id="UP000553459">
    <property type="component" value="Unassembled WGS sequence"/>
</dbReference>
<dbReference type="GO" id="GO:0046872">
    <property type="term" value="F:metal ion binding"/>
    <property type="evidence" value="ECO:0007669"/>
    <property type="project" value="InterPro"/>
</dbReference>
<dbReference type="SUPFAM" id="SSF63411">
    <property type="entry name" value="LuxS/MPP-like metallohydrolase"/>
    <property type="match status" value="2"/>
</dbReference>
<sequence length="682" mass="75665">MKRYIIYLIASFLVSGMMTAQDIDLNAMPEPGPTPSINIETPKSFTLNNGLHVLVVENHKLPKVNISLKIDRPPVYEGKIAGVSSIVAEQLGNGTTSISKDDFNKKVDFLGATIIFGSSTGFANSLSKYFPEILELMADATINPKFSEDEIQKSKERILESLKSNEKNANFIASRVSNAITYGKNSARGAFETEESIKSIQLKDVQNAYHQYFHPNNAYLVIVGDVKFDTAKKLIQKHFGSWKKSNLNLPEATPINNPAKTEINLINVPNAVQSIISVENITSLKMRDPQYFATIIANHILGGGSEGRLFMNLREKNGFTYGAYSNINTSKYTPSFSAMASVRNEVTDKAVKEFIHELKTINTLTPEELNHAKAKLKGDFIRSMEKPETIARFAVNSAIYNLPKNFYTHYLKSIDQVSLAEAEKAAKLNILPLQSRIFVTGKAIDIADGLEKLGYMINYYDRDANKITKPTAPPINPHISVSSILEKYLNAIGGKALLKKQNSLSMEGSSSMQGMEVVIKIKKAKEGKLVQEIIAMGNTIQKIIFDGKKGYMSMMGNKEPITEELKGEIQQMSSLFTELNLTQKNGLKMGGIEKLGNEDSYVITDGLSTHYYSVKTGLKTGEQKIRKIGGKEVMIPTIYSDYKEVNGIKLPFTITQTIMGQNMVTHVQSYVFNTAKDSDFTP</sequence>
<dbReference type="InterPro" id="IPR007863">
    <property type="entry name" value="Peptidase_M16_C"/>
</dbReference>
<dbReference type="InterPro" id="IPR011765">
    <property type="entry name" value="Pept_M16_N"/>
</dbReference>